<gene>
    <name evidence="2" type="ORF">KS419_05445</name>
</gene>
<dbReference type="PANTHER" id="PTHR21599:SF0">
    <property type="entry name" value="GLYCERATE KINASE"/>
    <property type="match status" value="1"/>
</dbReference>
<dbReference type="Proteomes" id="UP000784880">
    <property type="component" value="Unassembled WGS sequence"/>
</dbReference>
<proteinExistence type="inferred from homology"/>
<protein>
    <submittedName>
        <fullName evidence="2">Glycerate kinase</fullName>
    </submittedName>
</protein>
<organism evidence="2 3">
    <name type="scientific">Evansella tamaricis</name>
    <dbReference type="NCBI Taxonomy" id="2069301"/>
    <lineage>
        <taxon>Bacteria</taxon>
        <taxon>Bacillati</taxon>
        <taxon>Bacillota</taxon>
        <taxon>Bacilli</taxon>
        <taxon>Bacillales</taxon>
        <taxon>Bacillaceae</taxon>
        <taxon>Evansella</taxon>
    </lineage>
</organism>
<dbReference type="GO" id="GO:0016301">
    <property type="term" value="F:kinase activity"/>
    <property type="evidence" value="ECO:0007669"/>
    <property type="project" value="UniProtKB-KW"/>
</dbReference>
<reference evidence="2 3" key="1">
    <citation type="submission" date="2021-06" db="EMBL/GenBank/DDBJ databases">
        <title>Bacillus sp. RD4P76, an endophyte from a halophyte.</title>
        <authorList>
            <person name="Sun J.-Q."/>
        </authorList>
    </citation>
    <scope>NUCLEOTIDE SEQUENCE [LARGE SCALE GENOMIC DNA]</scope>
    <source>
        <strain evidence="2 3">CGMCC 1.15917</strain>
    </source>
</reference>
<name>A0ABS6JFR9_9BACI</name>
<evidence type="ECO:0000313" key="3">
    <source>
        <dbReference type="Proteomes" id="UP000784880"/>
    </source>
</evidence>
<dbReference type="PIRSF" id="PIRSF006078">
    <property type="entry name" value="GlxK"/>
    <property type="match status" value="1"/>
</dbReference>
<keyword evidence="1" id="KW-0808">Transferase</keyword>
<evidence type="ECO:0000256" key="1">
    <source>
        <dbReference type="PIRNR" id="PIRNR006078"/>
    </source>
</evidence>
<evidence type="ECO:0000313" key="2">
    <source>
        <dbReference type="EMBL" id="MBU9711173.1"/>
    </source>
</evidence>
<keyword evidence="1 2" id="KW-0418">Kinase</keyword>
<dbReference type="NCBIfam" id="TIGR00045">
    <property type="entry name" value="glycerate kinase"/>
    <property type="match status" value="1"/>
</dbReference>
<sequence length="380" mass="40586">MKVVLAPDSFKGALSAKDICASLEQGIKHSIPHAIVQSIPMADGGEGTVENMVEATNGRIIVKEVMGPLKNKVNASYGIVDNKTVIIEVAEASGLTLISEEQRNPMITTSYGTGELIKDALDKGFRRFIIGLGGSATNDAGVGILKALGMKFYSEKMLPLADGGGSLGDLKYIDDTNLDPRIKDATFMVACDVDNPFCGDNGASVIFGPQKGATCGMVEKLDQNLNHFAEVILNHTGEEVRSIKGGGAAGGIGAIFVTFFNATLQSGIELVMKEVKFEEKIANASLIITGEGKLDRQTLSGKVIMGVTTAARKKNVPVIALCGQLDLSREEINKLGLLAAFSIIQRPCDLKEAFQHTSPWLTEMMANVMNIFPYSARKEE</sequence>
<dbReference type="PANTHER" id="PTHR21599">
    <property type="entry name" value="GLYCERATE KINASE"/>
    <property type="match status" value="1"/>
</dbReference>
<keyword evidence="3" id="KW-1185">Reference proteome</keyword>
<dbReference type="EMBL" id="JAHQCS010000061">
    <property type="protein sequence ID" value="MBU9711173.1"/>
    <property type="molecule type" value="Genomic_DNA"/>
</dbReference>
<comment type="similarity">
    <text evidence="1">Belongs to the glycerate kinase type-1 family.</text>
</comment>
<dbReference type="InterPro" id="IPR004381">
    <property type="entry name" value="Glycerate_kinase"/>
</dbReference>
<accession>A0ABS6JFR9</accession>
<dbReference type="RefSeq" id="WP_217065060.1">
    <property type="nucleotide sequence ID" value="NZ_JAHQCS010000061.1"/>
</dbReference>
<dbReference type="Pfam" id="PF02595">
    <property type="entry name" value="Gly_kinase"/>
    <property type="match status" value="1"/>
</dbReference>
<comment type="caution">
    <text evidence="2">The sequence shown here is derived from an EMBL/GenBank/DDBJ whole genome shotgun (WGS) entry which is preliminary data.</text>
</comment>